<dbReference type="InterPro" id="IPR050564">
    <property type="entry name" value="F420-G6PD/mer"/>
</dbReference>
<dbReference type="GO" id="GO:0016491">
    <property type="term" value="F:oxidoreductase activity"/>
    <property type="evidence" value="ECO:0007669"/>
    <property type="project" value="UniProtKB-KW"/>
</dbReference>
<dbReference type="Proteomes" id="UP001596547">
    <property type="component" value="Unassembled WGS sequence"/>
</dbReference>
<dbReference type="InterPro" id="IPR011251">
    <property type="entry name" value="Luciferase-like_dom"/>
</dbReference>
<evidence type="ECO:0000313" key="4">
    <source>
        <dbReference type="Proteomes" id="UP001596547"/>
    </source>
</evidence>
<proteinExistence type="predicted"/>
<gene>
    <name evidence="3" type="ORF">ACFQPE_06210</name>
</gene>
<keyword evidence="1" id="KW-0560">Oxidoreductase</keyword>
<reference evidence="3 4" key="1">
    <citation type="journal article" date="2019" name="Int. J. Syst. Evol. Microbiol.">
        <title>The Global Catalogue of Microorganisms (GCM) 10K type strain sequencing project: providing services to taxonomists for standard genome sequencing and annotation.</title>
        <authorList>
            <consortium name="The Broad Institute Genomics Platform"/>
            <consortium name="The Broad Institute Genome Sequencing Center for Infectious Disease"/>
            <person name="Wu L."/>
            <person name="Ma J."/>
        </authorList>
    </citation>
    <scope>NUCLEOTIDE SEQUENCE [LARGE SCALE GENOMIC DNA]</scope>
    <source>
        <strain evidence="3 4">PSR21</strain>
    </source>
</reference>
<dbReference type="PANTHER" id="PTHR43244:SF1">
    <property type="entry name" value="5,10-METHYLENETETRAHYDROMETHANOPTERIN REDUCTASE"/>
    <property type="match status" value="1"/>
</dbReference>
<dbReference type="NCBIfam" id="TIGR04024">
    <property type="entry name" value="F420_NP1902A"/>
    <property type="match status" value="1"/>
</dbReference>
<dbReference type="GeneID" id="79313891"/>
<name>A0ABD6A883_9EURY</name>
<comment type="caution">
    <text evidence="3">The sequence shown here is derived from an EMBL/GenBank/DDBJ whole genome shotgun (WGS) entry which is preliminary data.</text>
</comment>
<dbReference type="Gene3D" id="3.20.20.30">
    <property type="entry name" value="Luciferase-like domain"/>
    <property type="match status" value="1"/>
</dbReference>
<dbReference type="SUPFAM" id="SSF51679">
    <property type="entry name" value="Bacterial luciferase-like"/>
    <property type="match status" value="1"/>
</dbReference>
<accession>A0ABD6A883</accession>
<dbReference type="Pfam" id="PF00296">
    <property type="entry name" value="Bac_luciferase"/>
    <property type="match status" value="1"/>
</dbReference>
<evidence type="ECO:0000256" key="1">
    <source>
        <dbReference type="ARBA" id="ARBA00023002"/>
    </source>
</evidence>
<sequence>MTTDVDLVLPVGDYDDLDPLVEQVQRAEELGYARVSLPEVTGRDGVSLLAHLAAHTDRIGLSNDVFSPYSRSPALLAQTATTLQELSGGRYRLGLGTSSPPVVERWHGRSFDRPLRTLREAIEVIREVESGERVEYDGEVFSVGGLALTCEPRPTPIDVAALGPKAVELTGRFADGWVPQLFTPDGLRERLGDLRRGAELGGRDPDDLRVALTLRCCALDDGDRAREVARGQIAFMIATYGPYYRESVARQGHADVTDEIRDLWREGDREAAVRALPDDLLADLVAAGTPEEVRATVERFAAVDGLDAVRVGSFGRLSHEERLATMDALAPTTVDFIE</sequence>
<dbReference type="InterPro" id="IPR036661">
    <property type="entry name" value="Luciferase-like_sf"/>
</dbReference>
<keyword evidence="4" id="KW-1185">Reference proteome</keyword>
<dbReference type="AlphaFoldDB" id="A0ABD6A883"/>
<protein>
    <submittedName>
        <fullName evidence="3">TIGR04024 family LLM class F420-dependent oxidoreductase</fullName>
    </submittedName>
</protein>
<evidence type="ECO:0000259" key="2">
    <source>
        <dbReference type="Pfam" id="PF00296"/>
    </source>
</evidence>
<dbReference type="RefSeq" id="WP_276304351.1">
    <property type="nucleotide sequence ID" value="NZ_CP119992.1"/>
</dbReference>
<dbReference type="EMBL" id="JBHTBF010000002">
    <property type="protein sequence ID" value="MFC7316391.1"/>
    <property type="molecule type" value="Genomic_DNA"/>
</dbReference>
<dbReference type="PANTHER" id="PTHR43244">
    <property type="match status" value="1"/>
</dbReference>
<feature type="domain" description="Luciferase-like" evidence="2">
    <location>
        <begin position="15"/>
        <end position="301"/>
    </location>
</feature>
<dbReference type="CDD" id="cd01097">
    <property type="entry name" value="Tetrahydromethanopterin_reductase"/>
    <property type="match status" value="1"/>
</dbReference>
<organism evidence="3 4">
    <name type="scientific">Halomarina halobia</name>
    <dbReference type="NCBI Taxonomy" id="3033386"/>
    <lineage>
        <taxon>Archaea</taxon>
        <taxon>Methanobacteriati</taxon>
        <taxon>Methanobacteriota</taxon>
        <taxon>Stenosarchaea group</taxon>
        <taxon>Halobacteria</taxon>
        <taxon>Halobacteriales</taxon>
        <taxon>Natronomonadaceae</taxon>
        <taxon>Halomarina</taxon>
    </lineage>
</organism>
<dbReference type="InterPro" id="IPR023909">
    <property type="entry name" value="F420_NP1902A"/>
</dbReference>
<evidence type="ECO:0000313" key="3">
    <source>
        <dbReference type="EMBL" id="MFC7316391.1"/>
    </source>
</evidence>